<accession>A0A8J3ILC9</accession>
<reference evidence="2" key="1">
    <citation type="submission" date="2020-10" db="EMBL/GenBank/DDBJ databases">
        <title>Taxonomic study of unclassified bacteria belonging to the class Ktedonobacteria.</title>
        <authorList>
            <person name="Yabe S."/>
            <person name="Wang C.M."/>
            <person name="Zheng Y."/>
            <person name="Sakai Y."/>
            <person name="Cavaletti L."/>
            <person name="Monciardini P."/>
            <person name="Donadio S."/>
        </authorList>
    </citation>
    <scope>NUCLEOTIDE SEQUENCE</scope>
    <source>
        <strain evidence="2">ID150040</strain>
    </source>
</reference>
<proteinExistence type="predicted"/>
<keyword evidence="1" id="KW-1133">Transmembrane helix</keyword>
<dbReference type="Proteomes" id="UP000597444">
    <property type="component" value="Unassembled WGS sequence"/>
</dbReference>
<evidence type="ECO:0000313" key="2">
    <source>
        <dbReference type="EMBL" id="GHO97724.1"/>
    </source>
</evidence>
<dbReference type="EMBL" id="BNJK01000002">
    <property type="protein sequence ID" value="GHO97724.1"/>
    <property type="molecule type" value="Genomic_DNA"/>
</dbReference>
<evidence type="ECO:0000313" key="3">
    <source>
        <dbReference type="Proteomes" id="UP000597444"/>
    </source>
</evidence>
<comment type="caution">
    <text evidence="2">The sequence shown here is derived from an EMBL/GenBank/DDBJ whole genome shotgun (WGS) entry which is preliminary data.</text>
</comment>
<dbReference type="InterPro" id="IPR010428">
    <property type="entry name" value="Zincin_1"/>
</dbReference>
<keyword evidence="3" id="KW-1185">Reference proteome</keyword>
<dbReference type="RefSeq" id="WP_220208505.1">
    <property type="nucleotide sequence ID" value="NZ_BNJK01000002.1"/>
</dbReference>
<feature type="transmembrane region" description="Helical" evidence="1">
    <location>
        <begin position="28"/>
        <end position="46"/>
    </location>
</feature>
<organism evidence="2 3">
    <name type="scientific">Reticulibacter mediterranei</name>
    <dbReference type="NCBI Taxonomy" id="2778369"/>
    <lineage>
        <taxon>Bacteria</taxon>
        <taxon>Bacillati</taxon>
        <taxon>Chloroflexota</taxon>
        <taxon>Ktedonobacteria</taxon>
        <taxon>Ktedonobacterales</taxon>
        <taxon>Reticulibacteraceae</taxon>
        <taxon>Reticulibacter</taxon>
    </lineage>
</organism>
<keyword evidence="1" id="KW-0812">Transmembrane</keyword>
<dbReference type="AlphaFoldDB" id="A0A8J3ILC9"/>
<feature type="transmembrane region" description="Helical" evidence="1">
    <location>
        <begin position="52"/>
        <end position="71"/>
    </location>
</feature>
<evidence type="ECO:0000256" key="1">
    <source>
        <dbReference type="SAM" id="Phobius"/>
    </source>
</evidence>
<gene>
    <name evidence="2" type="ORF">KSF_077720</name>
</gene>
<dbReference type="CDD" id="cd12952">
    <property type="entry name" value="MMP_ACEL2062"/>
    <property type="match status" value="1"/>
</dbReference>
<sequence length="217" mass="25026">MTGEQMHEEQDIIEEHTEEVQKHQGSPLLALLSFSLAVLLLLYFFSPQLDSLVKMLLLCGALVFGMLGVLLREKRIFGTSDQAPESELDDDQTLALTDFEQLVREALDSIPAEFHEQMENLIVQVENEPDTALKEKLYENDTAEHSYLLGLYQGIPLTQQSYGQVQLPERITIYQHNIERYCQGDPERIREQVRSTVLHEVAHHFGMDHHDMPIWVR</sequence>
<dbReference type="InterPro" id="IPR038555">
    <property type="entry name" value="Zincin_1_sf"/>
</dbReference>
<dbReference type="Pfam" id="PF06262">
    <property type="entry name" value="Zincin_1"/>
    <property type="match status" value="1"/>
</dbReference>
<keyword evidence="1" id="KW-0472">Membrane</keyword>
<name>A0A8J3ILC9_9CHLR</name>
<evidence type="ECO:0008006" key="4">
    <source>
        <dbReference type="Google" id="ProtNLM"/>
    </source>
</evidence>
<dbReference type="Gene3D" id="3.30.2010.20">
    <property type="match status" value="1"/>
</dbReference>
<protein>
    <recommendedName>
        <fullName evidence="4">Metallopeptidase family protein</fullName>
    </recommendedName>
</protein>
<dbReference type="SUPFAM" id="SSF55486">
    <property type="entry name" value="Metalloproteases ('zincins'), catalytic domain"/>
    <property type="match status" value="1"/>
</dbReference>